<proteinExistence type="predicted"/>
<protein>
    <submittedName>
        <fullName evidence="1">Uncharacterized protein</fullName>
    </submittedName>
</protein>
<name>A0A9P9IBZ8_9PLEO</name>
<reference evidence="1" key="1">
    <citation type="journal article" date="2021" name="Nat. Commun.">
        <title>Genetic determinants of endophytism in the Arabidopsis root mycobiome.</title>
        <authorList>
            <person name="Mesny F."/>
            <person name="Miyauchi S."/>
            <person name="Thiergart T."/>
            <person name="Pickel B."/>
            <person name="Atanasova L."/>
            <person name="Karlsson M."/>
            <person name="Huettel B."/>
            <person name="Barry K.W."/>
            <person name="Haridas S."/>
            <person name="Chen C."/>
            <person name="Bauer D."/>
            <person name="Andreopoulos W."/>
            <person name="Pangilinan J."/>
            <person name="LaButti K."/>
            <person name="Riley R."/>
            <person name="Lipzen A."/>
            <person name="Clum A."/>
            <person name="Drula E."/>
            <person name="Henrissat B."/>
            <person name="Kohler A."/>
            <person name="Grigoriev I.V."/>
            <person name="Martin F.M."/>
            <person name="Hacquard S."/>
        </authorList>
    </citation>
    <scope>NUCLEOTIDE SEQUENCE</scope>
    <source>
        <strain evidence="1">MPI-CAGE-CH-0243</strain>
    </source>
</reference>
<evidence type="ECO:0000313" key="2">
    <source>
        <dbReference type="Proteomes" id="UP000700596"/>
    </source>
</evidence>
<accession>A0A9P9IBZ8</accession>
<sequence>MAEYMDLDEAKLVKELNELILTDARAVYGSSYPTQPSQLTITTSGRTSYLNGARYDYITAQLIVYTKPGSLVQWKLLVAGAERDSVSNAMKSLWTEVQSKMQAIIGPMQLGETWKGSKNV</sequence>
<dbReference type="AlphaFoldDB" id="A0A9P9IBZ8"/>
<keyword evidence="2" id="KW-1185">Reference proteome</keyword>
<comment type="caution">
    <text evidence="1">The sequence shown here is derived from an EMBL/GenBank/DDBJ whole genome shotgun (WGS) entry which is preliminary data.</text>
</comment>
<organism evidence="1 2">
    <name type="scientific">Dendryphion nanum</name>
    <dbReference type="NCBI Taxonomy" id="256645"/>
    <lineage>
        <taxon>Eukaryota</taxon>
        <taxon>Fungi</taxon>
        <taxon>Dikarya</taxon>
        <taxon>Ascomycota</taxon>
        <taxon>Pezizomycotina</taxon>
        <taxon>Dothideomycetes</taxon>
        <taxon>Pleosporomycetidae</taxon>
        <taxon>Pleosporales</taxon>
        <taxon>Torulaceae</taxon>
        <taxon>Dendryphion</taxon>
    </lineage>
</organism>
<evidence type="ECO:0000313" key="1">
    <source>
        <dbReference type="EMBL" id="KAH7114362.1"/>
    </source>
</evidence>
<gene>
    <name evidence="1" type="ORF">B0J11DRAFT_511096</name>
</gene>
<dbReference type="Proteomes" id="UP000700596">
    <property type="component" value="Unassembled WGS sequence"/>
</dbReference>
<dbReference type="OrthoDB" id="3682306at2759"/>
<dbReference type="EMBL" id="JAGMWT010000017">
    <property type="protein sequence ID" value="KAH7114362.1"/>
    <property type="molecule type" value="Genomic_DNA"/>
</dbReference>